<keyword evidence="1" id="KW-1133">Transmembrane helix</keyword>
<dbReference type="RefSeq" id="WP_345438374.1">
    <property type="nucleotide sequence ID" value="NZ_BAABKO010000003.1"/>
</dbReference>
<keyword evidence="1" id="KW-0812">Transmembrane</keyword>
<comment type="caution">
    <text evidence="2">The sequence shown here is derived from an EMBL/GenBank/DDBJ whole genome shotgun (WGS) entry which is preliminary data.</text>
</comment>
<dbReference type="Proteomes" id="UP001501645">
    <property type="component" value="Unassembled WGS sequence"/>
</dbReference>
<keyword evidence="1" id="KW-0472">Membrane</keyword>
<protein>
    <submittedName>
        <fullName evidence="2">Uncharacterized protein</fullName>
    </submittedName>
</protein>
<evidence type="ECO:0000256" key="1">
    <source>
        <dbReference type="SAM" id="Phobius"/>
    </source>
</evidence>
<organism evidence="2 3">
    <name type="scientific">Microbacterium gilvum</name>
    <dbReference type="NCBI Taxonomy" id="1336204"/>
    <lineage>
        <taxon>Bacteria</taxon>
        <taxon>Bacillati</taxon>
        <taxon>Actinomycetota</taxon>
        <taxon>Actinomycetes</taxon>
        <taxon>Micrococcales</taxon>
        <taxon>Microbacteriaceae</taxon>
        <taxon>Microbacterium</taxon>
    </lineage>
</organism>
<accession>A0ABP9A6G4</accession>
<gene>
    <name evidence="2" type="ORF">GCM10023351_18450</name>
</gene>
<evidence type="ECO:0000313" key="2">
    <source>
        <dbReference type="EMBL" id="GAA4774361.1"/>
    </source>
</evidence>
<name>A0ABP9A6G4_9MICO</name>
<reference evidence="3" key="1">
    <citation type="journal article" date="2019" name="Int. J. Syst. Evol. Microbiol.">
        <title>The Global Catalogue of Microorganisms (GCM) 10K type strain sequencing project: providing services to taxonomists for standard genome sequencing and annotation.</title>
        <authorList>
            <consortium name="The Broad Institute Genomics Platform"/>
            <consortium name="The Broad Institute Genome Sequencing Center for Infectious Disease"/>
            <person name="Wu L."/>
            <person name="Ma J."/>
        </authorList>
    </citation>
    <scope>NUCLEOTIDE SEQUENCE [LARGE SCALE GENOMIC DNA]</scope>
    <source>
        <strain evidence="3">JCM 18537</strain>
    </source>
</reference>
<feature type="transmembrane region" description="Helical" evidence="1">
    <location>
        <begin position="12"/>
        <end position="30"/>
    </location>
</feature>
<dbReference type="EMBL" id="BAABKO010000003">
    <property type="protein sequence ID" value="GAA4774361.1"/>
    <property type="molecule type" value="Genomic_DNA"/>
</dbReference>
<proteinExistence type="predicted"/>
<sequence>MGERKRKACFQVAAIVSGAVVVVFVAPLLTHLLNLPIGWRTAVNFIIGAANGYFAVKWIRAVLKANKQTKSKGKVHGDFTIHPHVQPLIGWSTPPGGHWGGTQAHRVGTFGGAGNGSSGSGRGTGARMNLDEFSGKTVLNLPELEDVGFSAGVVRGVRSFRVDKLGRLTGVHHKQIWTPGENEAMCRAVENESAAMSYAVQRALYQSWGTGTRPVEPAREYRQDAHTMADCKHGFYAYYDGSDDYSETGMVSAVVEGYGETVIGTRGFRCMKARIVALTFRDDVPAHLVAKVKRNYPDVPVLDSFDRMVAEFPPDGAGNEYTPENDPDFWTRSI</sequence>
<keyword evidence="3" id="KW-1185">Reference proteome</keyword>
<feature type="transmembrane region" description="Helical" evidence="1">
    <location>
        <begin position="42"/>
        <end position="63"/>
    </location>
</feature>
<evidence type="ECO:0000313" key="3">
    <source>
        <dbReference type="Proteomes" id="UP001501645"/>
    </source>
</evidence>